<dbReference type="SUPFAM" id="SSF56784">
    <property type="entry name" value="HAD-like"/>
    <property type="match status" value="1"/>
</dbReference>
<dbReference type="NCBIfam" id="TIGR01509">
    <property type="entry name" value="HAD-SF-IA-v3"/>
    <property type="match status" value="1"/>
</dbReference>
<name>A0ABS5AXB8_9STRE</name>
<comment type="caution">
    <text evidence="1">The sequence shown here is derived from an EMBL/GenBank/DDBJ whole genome shotgun (WGS) entry which is preliminary data.</text>
</comment>
<dbReference type="CDD" id="cd02603">
    <property type="entry name" value="HAD_sEH-N_like"/>
    <property type="match status" value="1"/>
</dbReference>
<dbReference type="InterPro" id="IPR023198">
    <property type="entry name" value="PGP-like_dom2"/>
</dbReference>
<dbReference type="SFLD" id="SFLDG01129">
    <property type="entry name" value="C1.5:_HAD__Beta-PGM__Phosphata"/>
    <property type="match status" value="1"/>
</dbReference>
<dbReference type="Gene3D" id="1.10.150.240">
    <property type="entry name" value="Putative phosphatase, domain 2"/>
    <property type="match status" value="1"/>
</dbReference>
<dbReference type="RefSeq" id="WP_128835566.1">
    <property type="nucleotide sequence ID" value="NZ_QFAY01000014.1"/>
</dbReference>
<sequence length="205" mass="24017">MIDTIVFDMGNVLIEWNPQKVIDFYEKDAERANRLNLAIFQSQIWHQVDKGLLPLSDAVKQVCLRLDGSYSKTIENIFYNWYQALDKRLVLQQAAISYAKKGYHIYILSNTSEIYYRLEEDWLPIAKVIQGKLLSFEEKLMKPDASIYRCFLERYDLKASNCLFLDDMAENVQAAKTVGMEAIQVFDEKTAVEQLNHYLERFGKY</sequence>
<dbReference type="PANTHER" id="PTHR43611:SF3">
    <property type="entry name" value="FLAVIN MONONUCLEOTIDE HYDROLASE 1, CHLOROPLATIC"/>
    <property type="match status" value="1"/>
</dbReference>
<dbReference type="SFLD" id="SFLDS00003">
    <property type="entry name" value="Haloacid_Dehalogenase"/>
    <property type="match status" value="1"/>
</dbReference>
<evidence type="ECO:0000313" key="2">
    <source>
        <dbReference type="Proteomes" id="UP001519349"/>
    </source>
</evidence>
<dbReference type="Proteomes" id="UP001519349">
    <property type="component" value="Unassembled WGS sequence"/>
</dbReference>
<accession>A0ABS5AXB8</accession>
<keyword evidence="2" id="KW-1185">Reference proteome</keyword>
<evidence type="ECO:0000313" key="1">
    <source>
        <dbReference type="EMBL" id="MBP2621217.1"/>
    </source>
</evidence>
<dbReference type="InterPro" id="IPR006439">
    <property type="entry name" value="HAD-SF_hydro_IA"/>
</dbReference>
<dbReference type="InterPro" id="IPR023214">
    <property type="entry name" value="HAD_sf"/>
</dbReference>
<dbReference type="Gene3D" id="3.40.50.1000">
    <property type="entry name" value="HAD superfamily/HAD-like"/>
    <property type="match status" value="1"/>
</dbReference>
<reference evidence="1 2" key="1">
    <citation type="submission" date="2018-05" db="EMBL/GenBank/DDBJ databases">
        <title>Draft genome sequence of Streptococcus panodentis CCUG 70867T.</title>
        <authorList>
            <person name="Salva-Serra F."/>
            <person name="Mendez V."/>
            <person name="Jaen-Luchoro D."/>
            <person name="Gonzales-Siles L."/>
            <person name="Karlsson R."/>
            <person name="Engstrom-Jakobsson H."/>
            <person name="Busquets A."/>
            <person name="Gomila M."/>
            <person name="Pineiro-Iglesias B."/>
            <person name="Bennasar-Figueras A."/>
            <person name="Seeger M."/>
            <person name="Moore E."/>
        </authorList>
    </citation>
    <scope>NUCLEOTIDE SEQUENCE [LARGE SCALE GENOMIC DNA]</scope>
    <source>
        <strain evidence="1 2">CCUG 70867</strain>
    </source>
</reference>
<dbReference type="Pfam" id="PF00702">
    <property type="entry name" value="Hydrolase"/>
    <property type="match status" value="1"/>
</dbReference>
<dbReference type="EMBL" id="QFAY01000014">
    <property type="protein sequence ID" value="MBP2621217.1"/>
    <property type="molecule type" value="Genomic_DNA"/>
</dbReference>
<dbReference type="PANTHER" id="PTHR43611">
    <property type="entry name" value="ALPHA-D-GLUCOSE 1-PHOSPHATE PHOSPHATASE"/>
    <property type="match status" value="1"/>
</dbReference>
<dbReference type="InterPro" id="IPR036412">
    <property type="entry name" value="HAD-like_sf"/>
</dbReference>
<proteinExistence type="predicted"/>
<organism evidence="1 2">
    <name type="scientific">Streptococcus panodentis</name>
    <dbReference type="NCBI Taxonomy" id="1581472"/>
    <lineage>
        <taxon>Bacteria</taxon>
        <taxon>Bacillati</taxon>
        <taxon>Bacillota</taxon>
        <taxon>Bacilli</taxon>
        <taxon>Lactobacillales</taxon>
        <taxon>Streptococcaceae</taxon>
        <taxon>Streptococcus</taxon>
    </lineage>
</organism>
<gene>
    <name evidence="1" type="ORF">DHL47_07795</name>
</gene>
<protein>
    <submittedName>
        <fullName evidence="1">HAD family phosphatase</fullName>
    </submittedName>
</protein>